<dbReference type="InterPro" id="IPR023214">
    <property type="entry name" value="HAD_sf"/>
</dbReference>
<sequence>MLKAVFYDLDDTLFPARSVPEEVARPMLSALRDVLEGCGELKAAQIADIMDKVWDRPLDEIARLHGLSAEVLVRVGALFTGFRLSCELMPYPDIQVIGQVPGLRILVTTGFRRLQESKLECLGIAHYFDRIIVDALDEPGRRGKQAIFRELLEAYQLRPDEVVVLGDNPHSEIDAGNKLGIPTVQILRGRKQAAASASFHVEDLAKFLRWIETRGMCPPS</sequence>
<dbReference type="GO" id="GO:0046872">
    <property type="term" value="F:metal ion binding"/>
    <property type="evidence" value="ECO:0007669"/>
    <property type="project" value="UniProtKB-KW"/>
</dbReference>
<gene>
    <name evidence="4" type="ORF">BON30_17975</name>
</gene>
<evidence type="ECO:0000256" key="2">
    <source>
        <dbReference type="ARBA" id="ARBA00022801"/>
    </source>
</evidence>
<dbReference type="SUPFAM" id="SSF56784">
    <property type="entry name" value="HAD-like"/>
    <property type="match status" value="1"/>
</dbReference>
<accession>A0A1L9BAV2</accession>
<dbReference type="SFLD" id="SFLDS00003">
    <property type="entry name" value="Haloacid_Dehalogenase"/>
    <property type="match status" value="1"/>
</dbReference>
<protein>
    <recommendedName>
        <fullName evidence="6">Haloacid dehalogenase</fullName>
    </recommendedName>
</protein>
<evidence type="ECO:0000313" key="5">
    <source>
        <dbReference type="Proteomes" id="UP000182229"/>
    </source>
</evidence>
<dbReference type="AlphaFoldDB" id="A0A1L9BAV2"/>
<evidence type="ECO:0000313" key="4">
    <source>
        <dbReference type="EMBL" id="OJH39397.1"/>
    </source>
</evidence>
<proteinExistence type="predicted"/>
<dbReference type="Gene3D" id="3.40.50.1000">
    <property type="entry name" value="HAD superfamily/HAD-like"/>
    <property type="match status" value="1"/>
</dbReference>
<keyword evidence="2" id="KW-0378">Hydrolase</keyword>
<evidence type="ECO:0000256" key="3">
    <source>
        <dbReference type="ARBA" id="ARBA00022842"/>
    </source>
</evidence>
<evidence type="ECO:0008006" key="6">
    <source>
        <dbReference type="Google" id="ProtNLM"/>
    </source>
</evidence>
<comment type="caution">
    <text evidence="4">The sequence shown here is derived from an EMBL/GenBank/DDBJ whole genome shotgun (WGS) entry which is preliminary data.</text>
</comment>
<dbReference type="SFLD" id="SFLDG01129">
    <property type="entry name" value="C1.5:_HAD__Beta-PGM__Phosphata"/>
    <property type="match status" value="1"/>
</dbReference>
<reference evidence="5" key="1">
    <citation type="submission" date="2016-11" db="EMBL/GenBank/DDBJ databases">
        <authorList>
            <person name="Shukria A."/>
            <person name="Stevens D.C."/>
        </authorList>
    </citation>
    <scope>NUCLEOTIDE SEQUENCE [LARGE SCALE GENOMIC DNA]</scope>
    <source>
        <strain evidence="5">Cbfe23</strain>
    </source>
</reference>
<keyword evidence="3" id="KW-0460">Magnesium</keyword>
<dbReference type="InterPro" id="IPR036412">
    <property type="entry name" value="HAD-like_sf"/>
</dbReference>
<reference evidence="4 5" key="2">
    <citation type="submission" date="2016-12" db="EMBL/GenBank/DDBJ databases">
        <title>Draft Genome Sequence of Cystobacter ferrugineus Strain Cbfe23.</title>
        <authorList>
            <person name="Akbar S."/>
            <person name="Dowd S.E."/>
            <person name="Stevens D.C."/>
        </authorList>
    </citation>
    <scope>NUCLEOTIDE SEQUENCE [LARGE SCALE GENOMIC DNA]</scope>
    <source>
        <strain evidence="4 5">Cbfe23</strain>
    </source>
</reference>
<name>A0A1L9BAV2_9BACT</name>
<dbReference type="PANTHER" id="PTHR46470">
    <property type="entry name" value="N-ACYLNEURAMINATE-9-PHOSPHATASE"/>
    <property type="match status" value="1"/>
</dbReference>
<dbReference type="STRING" id="83449.BON30_17975"/>
<evidence type="ECO:0000256" key="1">
    <source>
        <dbReference type="ARBA" id="ARBA00022723"/>
    </source>
</evidence>
<dbReference type="PANTHER" id="PTHR46470:SF2">
    <property type="entry name" value="GLYCERALDEHYDE 3-PHOSPHATE PHOSPHATASE"/>
    <property type="match status" value="1"/>
</dbReference>
<dbReference type="Gene3D" id="1.10.150.520">
    <property type="match status" value="1"/>
</dbReference>
<organism evidence="4 5">
    <name type="scientific">Cystobacter ferrugineus</name>
    <dbReference type="NCBI Taxonomy" id="83449"/>
    <lineage>
        <taxon>Bacteria</taxon>
        <taxon>Pseudomonadati</taxon>
        <taxon>Myxococcota</taxon>
        <taxon>Myxococcia</taxon>
        <taxon>Myxococcales</taxon>
        <taxon>Cystobacterineae</taxon>
        <taxon>Archangiaceae</taxon>
        <taxon>Cystobacter</taxon>
    </lineage>
</organism>
<dbReference type="OrthoDB" id="7059729at2"/>
<dbReference type="InterPro" id="IPR051400">
    <property type="entry name" value="HAD-like_hydrolase"/>
</dbReference>
<dbReference type="Proteomes" id="UP000182229">
    <property type="component" value="Unassembled WGS sequence"/>
</dbReference>
<dbReference type="RefSeq" id="WP_071899569.1">
    <property type="nucleotide sequence ID" value="NZ_MPIN01000004.1"/>
</dbReference>
<keyword evidence="1" id="KW-0479">Metal-binding</keyword>
<keyword evidence="5" id="KW-1185">Reference proteome</keyword>
<dbReference type="EMBL" id="MPIN01000004">
    <property type="protein sequence ID" value="OJH39397.1"/>
    <property type="molecule type" value="Genomic_DNA"/>
</dbReference>
<dbReference type="GO" id="GO:0016791">
    <property type="term" value="F:phosphatase activity"/>
    <property type="evidence" value="ECO:0007669"/>
    <property type="project" value="TreeGrafter"/>
</dbReference>
<dbReference type="Pfam" id="PF00702">
    <property type="entry name" value="Hydrolase"/>
    <property type="match status" value="1"/>
</dbReference>